<sequence>MANATRMGNCRRCMRNPVPDAACVMMGTRGRPPVFKGGTNTASTASTHPPPLSKHPPDIPYTLHNLYHTPHTLHHTPQSPPQPPPRRRLQARAPRVRFPHLPDLLRPTDGSFSPRAFHYGAS</sequence>
<name>A0A8J4YJI2_CHIOP</name>
<gene>
    <name evidence="2" type="ORF">GWK47_033746</name>
</gene>
<protein>
    <submittedName>
        <fullName evidence="2">Uncharacterized protein</fullName>
    </submittedName>
</protein>
<dbReference type="EMBL" id="JACEEZ010002917">
    <property type="protein sequence ID" value="KAG0727858.1"/>
    <property type="molecule type" value="Genomic_DNA"/>
</dbReference>
<feature type="compositionally biased region" description="Polar residues" evidence="1">
    <location>
        <begin position="38"/>
        <end position="47"/>
    </location>
</feature>
<evidence type="ECO:0000313" key="3">
    <source>
        <dbReference type="Proteomes" id="UP000770661"/>
    </source>
</evidence>
<feature type="region of interest" description="Disordered" evidence="1">
    <location>
        <begin position="34"/>
        <end position="122"/>
    </location>
</feature>
<proteinExistence type="predicted"/>
<reference evidence="2" key="1">
    <citation type="submission" date="2020-07" db="EMBL/GenBank/DDBJ databases">
        <title>The High-quality genome of the commercially important snow crab, Chionoecetes opilio.</title>
        <authorList>
            <person name="Jeong J.-H."/>
            <person name="Ryu S."/>
        </authorList>
    </citation>
    <scope>NUCLEOTIDE SEQUENCE</scope>
    <source>
        <strain evidence="2">MADBK_172401_WGS</strain>
        <tissue evidence="2">Digestive gland</tissue>
    </source>
</reference>
<comment type="caution">
    <text evidence="2">The sequence shown here is derived from an EMBL/GenBank/DDBJ whole genome shotgun (WGS) entry which is preliminary data.</text>
</comment>
<evidence type="ECO:0000256" key="1">
    <source>
        <dbReference type="SAM" id="MobiDB-lite"/>
    </source>
</evidence>
<feature type="compositionally biased region" description="Basic residues" evidence="1">
    <location>
        <begin position="85"/>
        <end position="98"/>
    </location>
</feature>
<evidence type="ECO:0000313" key="2">
    <source>
        <dbReference type="EMBL" id="KAG0727858.1"/>
    </source>
</evidence>
<accession>A0A8J4YJI2</accession>
<organism evidence="2 3">
    <name type="scientific">Chionoecetes opilio</name>
    <name type="common">Atlantic snow crab</name>
    <name type="synonym">Cancer opilio</name>
    <dbReference type="NCBI Taxonomy" id="41210"/>
    <lineage>
        <taxon>Eukaryota</taxon>
        <taxon>Metazoa</taxon>
        <taxon>Ecdysozoa</taxon>
        <taxon>Arthropoda</taxon>
        <taxon>Crustacea</taxon>
        <taxon>Multicrustacea</taxon>
        <taxon>Malacostraca</taxon>
        <taxon>Eumalacostraca</taxon>
        <taxon>Eucarida</taxon>
        <taxon>Decapoda</taxon>
        <taxon>Pleocyemata</taxon>
        <taxon>Brachyura</taxon>
        <taxon>Eubrachyura</taxon>
        <taxon>Majoidea</taxon>
        <taxon>Majidae</taxon>
        <taxon>Chionoecetes</taxon>
    </lineage>
</organism>
<dbReference type="AlphaFoldDB" id="A0A8J4YJI2"/>
<keyword evidence="3" id="KW-1185">Reference proteome</keyword>
<dbReference type="Proteomes" id="UP000770661">
    <property type="component" value="Unassembled WGS sequence"/>
</dbReference>